<evidence type="ECO:0000256" key="2">
    <source>
        <dbReference type="SAM" id="MobiDB-lite"/>
    </source>
</evidence>
<protein>
    <submittedName>
        <fullName evidence="3">Uncharacterized protein</fullName>
    </submittedName>
</protein>
<keyword evidence="1" id="KW-0175">Coiled coil</keyword>
<reference evidence="3 4" key="1">
    <citation type="submission" date="2018-05" db="EMBL/GenBank/DDBJ databases">
        <title>The Hungate 1000. A catalogue of reference genomes from the rumen microbiome.</title>
        <authorList>
            <person name="Kelly W."/>
        </authorList>
    </citation>
    <scope>NUCLEOTIDE SEQUENCE [LARGE SCALE GENOMIC DNA]</scope>
    <source>
        <strain evidence="3 4">SAb67</strain>
    </source>
</reference>
<organism evidence="3 4">
    <name type="scientific">Ruminococcus flavefaciens</name>
    <dbReference type="NCBI Taxonomy" id="1265"/>
    <lineage>
        <taxon>Bacteria</taxon>
        <taxon>Bacillati</taxon>
        <taxon>Bacillota</taxon>
        <taxon>Clostridia</taxon>
        <taxon>Eubacteriales</taxon>
        <taxon>Oscillospiraceae</taxon>
        <taxon>Ruminococcus</taxon>
    </lineage>
</organism>
<sequence>MDYKRIMAGAAAFALAVCAVGCAKKDSGKKSEDKEPTTVGTTAEITTEEETTEEKQPPTPVEADDPNAITFDDGVFDFAEVKTDDPDCASGELSVEELMGNKMLKFTDDNTVPLKGKVQKIDIRVLPLLGAEGAAKVRRIEFDLYAQATADGLKTNDAENVRAPGWIGGGGGTVTAANDKWYDFQEFDGGEYDFETSGPVHVKFKFLLADSGQCWSEEMEDPNFLIMRWGIANESDLYIDNLVFFDEDGNSIPVQSGGSKIEEKLEEAGDKIKDEAQKAKEELQAEYEKAVEDMKNSEDYEAAKAKIDEIKQKLEDFKSDENMAELEEKISQAEAEIKEKTSQAQAAIEEASKMIEEAKNN</sequence>
<proteinExistence type="predicted"/>
<feature type="compositionally biased region" description="Basic and acidic residues" evidence="2">
    <location>
        <begin position="25"/>
        <end position="36"/>
    </location>
</feature>
<gene>
    <name evidence="3" type="ORF">IE37_03191</name>
</gene>
<dbReference type="OrthoDB" id="2042135at2"/>
<evidence type="ECO:0000313" key="4">
    <source>
        <dbReference type="Proteomes" id="UP000245720"/>
    </source>
</evidence>
<evidence type="ECO:0000256" key="1">
    <source>
        <dbReference type="SAM" id="Coils"/>
    </source>
</evidence>
<feature type="region of interest" description="Disordered" evidence="2">
    <location>
        <begin position="25"/>
        <end position="67"/>
    </location>
</feature>
<evidence type="ECO:0000313" key="3">
    <source>
        <dbReference type="EMBL" id="PWJ10099.1"/>
    </source>
</evidence>
<dbReference type="RefSeq" id="WP_109727864.1">
    <property type="nucleotide sequence ID" value="NZ_QGDI01000016.1"/>
</dbReference>
<dbReference type="Proteomes" id="UP000245720">
    <property type="component" value="Unassembled WGS sequence"/>
</dbReference>
<dbReference type="EMBL" id="QGDI01000016">
    <property type="protein sequence ID" value="PWJ10099.1"/>
    <property type="molecule type" value="Genomic_DNA"/>
</dbReference>
<dbReference type="AlphaFoldDB" id="A0A315XTF8"/>
<comment type="caution">
    <text evidence="3">The sequence shown here is derived from an EMBL/GenBank/DDBJ whole genome shotgun (WGS) entry which is preliminary data.</text>
</comment>
<name>A0A315XTF8_RUMFL</name>
<accession>A0A315XTF8</accession>
<feature type="coiled-coil region" evidence="1">
    <location>
        <begin position="262"/>
        <end position="361"/>
    </location>
</feature>